<dbReference type="KEGG" id="tpz:Tph_c09920"/>
<dbReference type="AlphaFoldDB" id="K4LGX0"/>
<reference evidence="1 2" key="1">
    <citation type="journal article" date="2012" name="BMC Genomics">
        <title>Genome-guided analysis of physiological and morphological traits of the fermentative acetate oxidizer Thermacetogenium phaeum.</title>
        <authorList>
            <person name="Oehler D."/>
            <person name="Poehlein A."/>
            <person name="Leimbach A."/>
            <person name="Muller N."/>
            <person name="Daniel R."/>
            <person name="Gottschalk G."/>
            <person name="Schink B."/>
        </authorList>
    </citation>
    <scope>NUCLEOTIDE SEQUENCE [LARGE SCALE GENOMIC DNA]</scope>
    <source>
        <strain evidence="2">ATCC BAA-254 / DSM 26808 / PB</strain>
    </source>
</reference>
<evidence type="ECO:0000313" key="1">
    <source>
        <dbReference type="EMBL" id="AFV11215.1"/>
    </source>
</evidence>
<evidence type="ECO:0000313" key="2">
    <source>
        <dbReference type="Proteomes" id="UP000000467"/>
    </source>
</evidence>
<name>K4LGX0_THEPS</name>
<dbReference type="Proteomes" id="UP000000467">
    <property type="component" value="Chromosome"/>
</dbReference>
<dbReference type="EMBL" id="CP003732">
    <property type="protein sequence ID" value="AFV11215.1"/>
    <property type="molecule type" value="Genomic_DNA"/>
</dbReference>
<gene>
    <name evidence="1" type="ordered locus">Tph_c09920</name>
</gene>
<sequence>MQLVTLHCEFGEMPVPTVAVIRVKTGFPEQELSVNDIRTAVSLFQEAVPGTGQPGQGGLNFHPGTDRSPFIDLNNILVEHPDASGGGSGSDRPGIVCSVNAVIAPRHVEPHPANPESTSPVRGLVDYFPLPYR</sequence>
<protein>
    <submittedName>
        <fullName evidence="1">Uncharacterized protein</fullName>
    </submittedName>
</protein>
<accession>K4LGX0</accession>
<dbReference type="HOGENOM" id="CLU_1905791_0_0_9"/>
<proteinExistence type="predicted"/>
<keyword evidence="2" id="KW-1185">Reference proteome</keyword>
<organism evidence="1 2">
    <name type="scientific">Thermacetogenium phaeum (strain ATCC BAA-254 / DSM 26808 / PB)</name>
    <dbReference type="NCBI Taxonomy" id="1089553"/>
    <lineage>
        <taxon>Bacteria</taxon>
        <taxon>Bacillati</taxon>
        <taxon>Bacillota</taxon>
        <taxon>Clostridia</taxon>
        <taxon>Thermoanaerobacterales</taxon>
        <taxon>Thermoanaerobacteraceae</taxon>
        <taxon>Thermacetogenium</taxon>
    </lineage>
</organism>